<dbReference type="Gene3D" id="2.60.40.10">
    <property type="entry name" value="Immunoglobulins"/>
    <property type="match status" value="1"/>
</dbReference>
<dbReference type="EMBL" id="VUMG01000001">
    <property type="protein sequence ID" value="MSS44777.1"/>
    <property type="molecule type" value="Genomic_DNA"/>
</dbReference>
<accession>A0A7K0J4C2</accession>
<keyword evidence="1" id="KW-0472">Membrane</keyword>
<reference evidence="2 3" key="1">
    <citation type="submission" date="2019-08" db="EMBL/GenBank/DDBJ databases">
        <title>In-depth cultivation of the pig gut microbiome towards novel bacterial diversity and tailored functional studies.</title>
        <authorList>
            <person name="Wylensek D."/>
            <person name="Hitch T.C.A."/>
            <person name="Clavel T."/>
        </authorList>
    </citation>
    <scope>NUCLEOTIDE SEQUENCE [LARGE SCALE GENOMIC DNA]</scope>
    <source>
        <strain evidence="2 3">WCA-380-WT-3A</strain>
    </source>
</reference>
<proteinExistence type="predicted"/>
<sequence length="365" mass="37985">MAGIGAGSIAHAAPYESAEGNTLVLVKHEGEGDTAGQALEGISFQINRVLDVSATSADELGKLVDEHPDVVTPMSKHRLGPGHKAITDSAGHARVSGLPDGVYLVRELPSRVGDVSYSVASPFLVALPNPQDRSDTVRVALKNQPVSVQITASPSHVAPCNNVHIRVAGSAPEPDVRGKLYRYVMVLSMDPALVDRQARRVWISTGHTRVDLIRSKDWTSHADTATGSVVIELTESGLAKLANARVGNPQVRVEADAVATVGCRTAGDKQLTMSVGLFPDGWQVPTDVGRSIDAAASSASTHVMVADGSAQVLPAPGKSGGARPGLKLPVTGAMGAAGGIGAVLVTVIVVLFVARPDRRDKEKNQ</sequence>
<feature type="transmembrane region" description="Helical" evidence="1">
    <location>
        <begin position="333"/>
        <end position="354"/>
    </location>
</feature>
<keyword evidence="3" id="KW-1185">Reference proteome</keyword>
<evidence type="ECO:0000313" key="2">
    <source>
        <dbReference type="EMBL" id="MSS44777.1"/>
    </source>
</evidence>
<dbReference type="Proteomes" id="UP000466104">
    <property type="component" value="Unassembled WGS sequence"/>
</dbReference>
<dbReference type="Gene3D" id="2.60.40.740">
    <property type="match status" value="1"/>
</dbReference>
<evidence type="ECO:0000256" key="1">
    <source>
        <dbReference type="SAM" id="Phobius"/>
    </source>
</evidence>
<protein>
    <recommendedName>
        <fullName evidence="4">Prealbumin-like fold domain-containing protein</fullName>
    </recommendedName>
</protein>
<comment type="caution">
    <text evidence="2">The sequence shown here is derived from an EMBL/GenBank/DDBJ whole genome shotgun (WGS) entry which is preliminary data.</text>
</comment>
<dbReference type="InterPro" id="IPR013783">
    <property type="entry name" value="Ig-like_fold"/>
</dbReference>
<dbReference type="RefSeq" id="WP_154561352.1">
    <property type="nucleotide sequence ID" value="NZ_VUMG01000001.1"/>
</dbReference>
<evidence type="ECO:0008006" key="4">
    <source>
        <dbReference type="Google" id="ProtNLM"/>
    </source>
</evidence>
<dbReference type="GO" id="GO:0005975">
    <property type="term" value="P:carbohydrate metabolic process"/>
    <property type="evidence" value="ECO:0007669"/>
    <property type="project" value="UniProtKB-ARBA"/>
</dbReference>
<keyword evidence="1" id="KW-0812">Transmembrane</keyword>
<name>A0A7K0J4C2_9ACTN</name>
<keyword evidence="1" id="KW-1133">Transmembrane helix</keyword>
<dbReference type="AlphaFoldDB" id="A0A7K0J4C2"/>
<gene>
    <name evidence="2" type="ORF">FYJ43_01625</name>
</gene>
<organism evidence="2 3">
    <name type="scientific">Cutibacterium porci</name>
    <dbReference type="NCBI Taxonomy" id="2605781"/>
    <lineage>
        <taxon>Bacteria</taxon>
        <taxon>Bacillati</taxon>
        <taxon>Actinomycetota</taxon>
        <taxon>Actinomycetes</taxon>
        <taxon>Propionibacteriales</taxon>
        <taxon>Propionibacteriaceae</taxon>
        <taxon>Cutibacterium</taxon>
    </lineage>
</organism>
<evidence type="ECO:0000313" key="3">
    <source>
        <dbReference type="Proteomes" id="UP000466104"/>
    </source>
</evidence>